<protein>
    <submittedName>
        <fullName evidence="1">AlpA family transcriptional regulator</fullName>
    </submittedName>
</protein>
<reference evidence="2" key="1">
    <citation type="submission" date="2015-12" db="EMBL/GenBank/DDBJ databases">
        <authorList>
            <person name="Tarr C.L."/>
            <person name="Gladney L.M."/>
        </authorList>
    </citation>
    <scope>NUCLEOTIDE SEQUENCE [LARGE SCALE GENOMIC DNA]</scope>
    <source>
        <strain evidence="2">2756-81</strain>
    </source>
</reference>
<dbReference type="InterPro" id="IPR010260">
    <property type="entry name" value="AlpA"/>
</dbReference>
<dbReference type="EMBL" id="LOMK01000001">
    <property type="protein sequence ID" value="KYN26278.1"/>
    <property type="molecule type" value="Genomic_DNA"/>
</dbReference>
<name>A0A151JKM7_9VIBR</name>
<evidence type="ECO:0000313" key="2">
    <source>
        <dbReference type="Proteomes" id="UP000075349"/>
    </source>
</evidence>
<dbReference type="Gene3D" id="1.10.238.160">
    <property type="match status" value="1"/>
</dbReference>
<dbReference type="Proteomes" id="UP000075349">
    <property type="component" value="Unassembled WGS sequence"/>
</dbReference>
<dbReference type="AlphaFoldDB" id="A0A151JKM7"/>
<gene>
    <name evidence="1" type="ORF">AUQ44_14385</name>
</gene>
<dbReference type="InterPro" id="IPR009061">
    <property type="entry name" value="DNA-bd_dom_put_sf"/>
</dbReference>
<organism evidence="1 2">
    <name type="scientific">Vibrio cidicii</name>
    <dbReference type="NCBI Taxonomy" id="1763883"/>
    <lineage>
        <taxon>Bacteria</taxon>
        <taxon>Pseudomonadati</taxon>
        <taxon>Pseudomonadota</taxon>
        <taxon>Gammaproteobacteria</taxon>
        <taxon>Vibrionales</taxon>
        <taxon>Vibrionaceae</taxon>
        <taxon>Vibrio</taxon>
    </lineage>
</organism>
<dbReference type="PANTHER" id="PTHR36154">
    <property type="entry name" value="DNA-BINDING TRANSCRIPTIONAL ACTIVATOR ALPA"/>
    <property type="match status" value="1"/>
</dbReference>
<accession>A0A151JKM7</accession>
<comment type="caution">
    <text evidence="1">The sequence shown here is derived from an EMBL/GenBank/DDBJ whole genome shotgun (WGS) entry which is preliminary data.</text>
</comment>
<dbReference type="PANTHER" id="PTHR36154:SF1">
    <property type="entry name" value="DNA-BINDING TRANSCRIPTIONAL ACTIVATOR ALPA"/>
    <property type="match status" value="1"/>
</dbReference>
<evidence type="ECO:0000313" key="1">
    <source>
        <dbReference type="EMBL" id="KYN26278.1"/>
    </source>
</evidence>
<proteinExistence type="predicted"/>
<dbReference type="SUPFAM" id="SSF46955">
    <property type="entry name" value="Putative DNA-binding domain"/>
    <property type="match status" value="1"/>
</dbReference>
<sequence length="62" mass="7242">MDNLRVLRLEEVKEIVGVSKSTIYKWMNEGQFPAKVSLGPRCVGWLNTDIDNWLKERCDFGR</sequence>
<dbReference type="InterPro" id="IPR052931">
    <property type="entry name" value="Prophage_regulatory_activator"/>
</dbReference>
<dbReference type="Pfam" id="PF05930">
    <property type="entry name" value="Phage_AlpA"/>
    <property type="match status" value="1"/>
</dbReference>